<keyword evidence="4" id="KW-1185">Reference proteome</keyword>
<keyword evidence="2" id="KW-0472">Membrane</keyword>
<sequence length="316" mass="33903">MGKTKTILLALRVLALVVALAVVGVSAWTKYIVHDIDARGTAILETVRLGSQSTELWQEYYSVVVNGVIRIWISIAAAAFASLAGIIIVLATMLDRMSISPSVLIPTECLCMCAMATSFGTSLSFALSLNAFSETNLDAVTSSDLMMFSMLVDLSKAYAVAAGVGGIFFLVACILALMDARSRAREKESCSFEPTASALGMGHGYAAIVPPASRSRVPTMYDPRLPFDLGNENALETDVEQEKKPAGKDSGSGRADSVVSEEGKISFEFEKEKEKVVTGPINPEQSCRVLQIRPSRPWSERPVTEKVDGGVVLHAM</sequence>
<organism evidence="3 4">
    <name type="scientific">Decorospora gaudefroyi</name>
    <dbReference type="NCBI Taxonomy" id="184978"/>
    <lineage>
        <taxon>Eukaryota</taxon>
        <taxon>Fungi</taxon>
        <taxon>Dikarya</taxon>
        <taxon>Ascomycota</taxon>
        <taxon>Pezizomycotina</taxon>
        <taxon>Dothideomycetes</taxon>
        <taxon>Pleosporomycetidae</taxon>
        <taxon>Pleosporales</taxon>
        <taxon>Pleosporineae</taxon>
        <taxon>Pleosporaceae</taxon>
        <taxon>Decorospora</taxon>
    </lineage>
</organism>
<evidence type="ECO:0000313" key="4">
    <source>
        <dbReference type="Proteomes" id="UP000800040"/>
    </source>
</evidence>
<keyword evidence="2" id="KW-1133">Transmembrane helix</keyword>
<dbReference type="Proteomes" id="UP000800040">
    <property type="component" value="Unassembled WGS sequence"/>
</dbReference>
<dbReference type="AlphaFoldDB" id="A0A6A5KM98"/>
<evidence type="ECO:0000256" key="2">
    <source>
        <dbReference type="SAM" id="Phobius"/>
    </source>
</evidence>
<protein>
    <submittedName>
        <fullName evidence="3">Uncharacterized protein</fullName>
    </submittedName>
</protein>
<keyword evidence="2" id="KW-0812">Transmembrane</keyword>
<proteinExistence type="predicted"/>
<dbReference type="OrthoDB" id="3779192at2759"/>
<evidence type="ECO:0000256" key="1">
    <source>
        <dbReference type="SAM" id="MobiDB-lite"/>
    </source>
</evidence>
<feature type="transmembrane region" description="Helical" evidence="2">
    <location>
        <begin position="69"/>
        <end position="91"/>
    </location>
</feature>
<reference evidence="3" key="1">
    <citation type="submission" date="2020-01" db="EMBL/GenBank/DDBJ databases">
        <authorList>
            <consortium name="DOE Joint Genome Institute"/>
            <person name="Haridas S."/>
            <person name="Albert R."/>
            <person name="Binder M."/>
            <person name="Bloem J."/>
            <person name="Labutti K."/>
            <person name="Salamov A."/>
            <person name="Andreopoulos B."/>
            <person name="Baker S.E."/>
            <person name="Barry K."/>
            <person name="Bills G."/>
            <person name="Bluhm B.H."/>
            <person name="Cannon C."/>
            <person name="Castanera R."/>
            <person name="Culley D.E."/>
            <person name="Daum C."/>
            <person name="Ezra D."/>
            <person name="Gonzalez J.B."/>
            <person name="Henrissat B."/>
            <person name="Kuo A."/>
            <person name="Liang C."/>
            <person name="Lipzen A."/>
            <person name="Lutzoni F."/>
            <person name="Magnuson J."/>
            <person name="Mondo S."/>
            <person name="Nolan M."/>
            <person name="Ohm R."/>
            <person name="Pangilinan J."/>
            <person name="Park H.-J."/>
            <person name="Ramirez L."/>
            <person name="Alfaro M."/>
            <person name="Sun H."/>
            <person name="Tritt A."/>
            <person name="Yoshinaga Y."/>
            <person name="Zwiers L.-H."/>
            <person name="Turgeon B.G."/>
            <person name="Goodwin S.B."/>
            <person name="Spatafora J.W."/>
            <person name="Crous P.W."/>
            <person name="Grigoriev I.V."/>
        </authorList>
    </citation>
    <scope>NUCLEOTIDE SEQUENCE</scope>
    <source>
        <strain evidence="3">P77</strain>
    </source>
</reference>
<accession>A0A6A5KM98</accession>
<dbReference type="EMBL" id="ML975274">
    <property type="protein sequence ID" value="KAF1836396.1"/>
    <property type="molecule type" value="Genomic_DNA"/>
</dbReference>
<feature type="transmembrane region" description="Helical" evidence="2">
    <location>
        <begin position="157"/>
        <end position="178"/>
    </location>
</feature>
<feature type="transmembrane region" description="Helical" evidence="2">
    <location>
        <begin position="103"/>
        <end position="127"/>
    </location>
</feature>
<evidence type="ECO:0000313" key="3">
    <source>
        <dbReference type="EMBL" id="KAF1836396.1"/>
    </source>
</evidence>
<feature type="region of interest" description="Disordered" evidence="1">
    <location>
        <begin position="237"/>
        <end position="259"/>
    </location>
</feature>
<gene>
    <name evidence="3" type="ORF">BDW02DRAFT_521314</name>
</gene>
<name>A0A6A5KM98_9PLEO</name>